<proteinExistence type="inferred from homology"/>
<name>A0AA36M3E9_CYLNA</name>
<dbReference type="InterPro" id="IPR011021">
    <property type="entry name" value="Arrestin-like_N"/>
</dbReference>
<gene>
    <name evidence="3" type="ORF">CYNAS_LOCUS9242</name>
</gene>
<comment type="caution">
    <text evidence="3">The sequence shown here is derived from an EMBL/GenBank/DDBJ whole genome shotgun (WGS) entry which is preliminary data.</text>
</comment>
<accession>A0AA36M3E9</accession>
<dbReference type="Gene3D" id="2.60.40.640">
    <property type="match status" value="1"/>
</dbReference>
<dbReference type="SUPFAM" id="SSF81296">
    <property type="entry name" value="E set domains"/>
    <property type="match status" value="1"/>
</dbReference>
<dbReference type="Pfam" id="PF00339">
    <property type="entry name" value="Arrestin_N"/>
    <property type="match status" value="1"/>
</dbReference>
<reference evidence="3" key="1">
    <citation type="submission" date="2023-07" db="EMBL/GenBank/DDBJ databases">
        <authorList>
            <consortium name="CYATHOMIX"/>
        </authorList>
    </citation>
    <scope>NUCLEOTIDE SEQUENCE</scope>
    <source>
        <strain evidence="3">N/A</strain>
    </source>
</reference>
<feature type="non-terminal residue" evidence="3">
    <location>
        <position position="61"/>
    </location>
</feature>
<dbReference type="InterPro" id="IPR014756">
    <property type="entry name" value="Ig_E-set"/>
</dbReference>
<evidence type="ECO:0000259" key="2">
    <source>
        <dbReference type="Pfam" id="PF00339"/>
    </source>
</evidence>
<comment type="similarity">
    <text evidence="1">Belongs to the arrestin family.</text>
</comment>
<protein>
    <recommendedName>
        <fullName evidence="2">Arrestin-like N-terminal domain-containing protein</fullName>
    </recommendedName>
</protein>
<evidence type="ECO:0000313" key="3">
    <source>
        <dbReference type="EMBL" id="CAJ0597259.1"/>
    </source>
</evidence>
<evidence type="ECO:0000313" key="4">
    <source>
        <dbReference type="Proteomes" id="UP001176961"/>
    </source>
</evidence>
<keyword evidence="4" id="KW-1185">Reference proteome</keyword>
<dbReference type="InterPro" id="IPR014752">
    <property type="entry name" value="Arrestin-like_C"/>
</dbReference>
<evidence type="ECO:0000256" key="1">
    <source>
        <dbReference type="ARBA" id="ARBA00005298"/>
    </source>
</evidence>
<organism evidence="3 4">
    <name type="scientific">Cylicocyclus nassatus</name>
    <name type="common">Nematode worm</name>
    <dbReference type="NCBI Taxonomy" id="53992"/>
    <lineage>
        <taxon>Eukaryota</taxon>
        <taxon>Metazoa</taxon>
        <taxon>Ecdysozoa</taxon>
        <taxon>Nematoda</taxon>
        <taxon>Chromadorea</taxon>
        <taxon>Rhabditida</taxon>
        <taxon>Rhabditina</taxon>
        <taxon>Rhabditomorpha</taxon>
        <taxon>Strongyloidea</taxon>
        <taxon>Strongylidae</taxon>
        <taxon>Cylicocyclus</taxon>
    </lineage>
</organism>
<dbReference type="EMBL" id="CATQJL010000223">
    <property type="protein sequence ID" value="CAJ0597259.1"/>
    <property type="molecule type" value="Genomic_DNA"/>
</dbReference>
<sequence>MPSNSLNIVFSQPQGVYHPGCSVCGTAQLNLEEPMKARSLTIGIDGSAFTRWSKRRSRTVR</sequence>
<dbReference type="AlphaFoldDB" id="A0AA36M3E9"/>
<feature type="domain" description="Arrestin-like N-terminal" evidence="2">
    <location>
        <begin position="7"/>
        <end position="58"/>
    </location>
</feature>
<dbReference type="Proteomes" id="UP001176961">
    <property type="component" value="Unassembled WGS sequence"/>
</dbReference>